<gene>
    <name evidence="3" type="ORF">DNTS_008816</name>
</gene>
<dbReference type="AlphaFoldDB" id="A0A553R1A8"/>
<dbReference type="STRING" id="623744.A0A553R1A8"/>
<feature type="compositionally biased region" description="Basic residues" evidence="1">
    <location>
        <begin position="102"/>
        <end position="118"/>
    </location>
</feature>
<name>A0A553R1A8_9TELE</name>
<accession>A0A553R1A8</accession>
<keyword evidence="4" id="KW-1185">Reference proteome</keyword>
<dbReference type="EMBL" id="SRMA01025333">
    <property type="protein sequence ID" value="TRY95962.1"/>
    <property type="molecule type" value="Genomic_DNA"/>
</dbReference>
<protein>
    <recommendedName>
        <fullName evidence="2">Possible tRNA binding domain-containing protein</fullName>
    </recommendedName>
</protein>
<dbReference type="Proteomes" id="UP000316079">
    <property type="component" value="Unassembled WGS sequence"/>
</dbReference>
<reference evidence="3 4" key="1">
    <citation type="journal article" date="2019" name="Sci. Data">
        <title>Hybrid genome assembly and annotation of Danionella translucida.</title>
        <authorList>
            <person name="Kadobianskyi M."/>
            <person name="Schulze L."/>
            <person name="Schuelke M."/>
            <person name="Judkewitz B."/>
        </authorList>
    </citation>
    <scope>NUCLEOTIDE SEQUENCE [LARGE SCALE GENOMIC DNA]</scope>
    <source>
        <strain evidence="3 4">Bolton</strain>
    </source>
</reference>
<dbReference type="PANTHER" id="PTHR10925">
    <property type="entry name" value="N-ACETYLTRANSFERASE 10"/>
    <property type="match status" value="1"/>
</dbReference>
<dbReference type="OrthoDB" id="10067491at2759"/>
<dbReference type="GO" id="GO:0005730">
    <property type="term" value="C:nucleolus"/>
    <property type="evidence" value="ECO:0007669"/>
    <property type="project" value="TreeGrafter"/>
</dbReference>
<evidence type="ECO:0000256" key="1">
    <source>
        <dbReference type="SAM" id="MobiDB-lite"/>
    </source>
</evidence>
<dbReference type="GO" id="GO:0030686">
    <property type="term" value="C:90S preribosome"/>
    <property type="evidence" value="ECO:0007669"/>
    <property type="project" value="TreeGrafter"/>
</dbReference>
<dbReference type="InterPro" id="IPR027992">
    <property type="entry name" value="tRNA_bind_dom"/>
</dbReference>
<evidence type="ECO:0000313" key="3">
    <source>
        <dbReference type="EMBL" id="TRY95962.1"/>
    </source>
</evidence>
<dbReference type="GO" id="GO:1904812">
    <property type="term" value="P:rRNA acetylation involved in maturation of SSU-rRNA"/>
    <property type="evidence" value="ECO:0007669"/>
    <property type="project" value="TreeGrafter"/>
</dbReference>
<evidence type="ECO:0000259" key="2">
    <source>
        <dbReference type="Pfam" id="PF13725"/>
    </source>
</evidence>
<dbReference type="GO" id="GO:1990883">
    <property type="term" value="F:18S rRNA cytidine N-acetyltransferase activity"/>
    <property type="evidence" value="ECO:0007669"/>
    <property type="project" value="TreeGrafter"/>
</dbReference>
<dbReference type="Pfam" id="PF13725">
    <property type="entry name" value="tRNA_bind_2"/>
    <property type="match status" value="1"/>
</dbReference>
<dbReference type="GO" id="GO:0000049">
    <property type="term" value="F:tRNA binding"/>
    <property type="evidence" value="ECO:0007669"/>
    <property type="project" value="TreeGrafter"/>
</dbReference>
<feature type="domain" description="Possible tRNA binding" evidence="2">
    <location>
        <begin position="4"/>
        <end position="71"/>
    </location>
</feature>
<dbReference type="PANTHER" id="PTHR10925:SF5">
    <property type="entry name" value="RNA CYTIDINE ACETYLTRANSFERASE"/>
    <property type="match status" value="1"/>
</dbReference>
<feature type="region of interest" description="Disordered" evidence="1">
    <location>
        <begin position="94"/>
        <end position="118"/>
    </location>
</feature>
<organism evidence="3 4">
    <name type="scientific">Danionella cerebrum</name>
    <dbReference type="NCBI Taxonomy" id="2873325"/>
    <lineage>
        <taxon>Eukaryota</taxon>
        <taxon>Metazoa</taxon>
        <taxon>Chordata</taxon>
        <taxon>Craniata</taxon>
        <taxon>Vertebrata</taxon>
        <taxon>Euteleostomi</taxon>
        <taxon>Actinopterygii</taxon>
        <taxon>Neopterygii</taxon>
        <taxon>Teleostei</taxon>
        <taxon>Ostariophysi</taxon>
        <taxon>Cypriniformes</taxon>
        <taxon>Danionidae</taxon>
        <taxon>Danioninae</taxon>
        <taxon>Danionella</taxon>
    </lineage>
</organism>
<sequence length="118" mass="13822">FFSTLQEKAVEAEMVPVKDINMEPTVQTLTEDLDEAAREFQEKHKKDIEKIKEMNLSEYMIRGDDEEWDQVLKTAGQTAIVSIKSDKRKFEATNVKEQWQGKKMKPNKDKRGKFGKRK</sequence>
<comment type="caution">
    <text evidence="3">The sequence shown here is derived from an EMBL/GenBank/DDBJ whole genome shotgun (WGS) entry which is preliminary data.</text>
</comment>
<proteinExistence type="predicted"/>
<feature type="non-terminal residue" evidence="3">
    <location>
        <position position="1"/>
    </location>
</feature>
<evidence type="ECO:0000313" key="4">
    <source>
        <dbReference type="Proteomes" id="UP000316079"/>
    </source>
</evidence>
<dbReference type="InterPro" id="IPR032672">
    <property type="entry name" value="TmcA/NAT10/Kre33"/>
</dbReference>